<evidence type="ECO:0000256" key="1">
    <source>
        <dbReference type="SAM" id="MobiDB-lite"/>
    </source>
</evidence>
<feature type="chain" id="PRO_5040320744" evidence="2">
    <location>
        <begin position="23"/>
        <end position="567"/>
    </location>
</feature>
<evidence type="ECO:0000256" key="2">
    <source>
        <dbReference type="SAM" id="SignalP"/>
    </source>
</evidence>
<dbReference type="Proteomes" id="UP001153069">
    <property type="component" value="Unassembled WGS sequence"/>
</dbReference>
<feature type="region of interest" description="Disordered" evidence="1">
    <location>
        <begin position="450"/>
        <end position="498"/>
    </location>
</feature>
<evidence type="ECO:0000313" key="3">
    <source>
        <dbReference type="EMBL" id="CAB9507335.1"/>
    </source>
</evidence>
<comment type="caution">
    <text evidence="3">The sequence shown here is derived from an EMBL/GenBank/DDBJ whole genome shotgun (WGS) entry which is preliminary data.</text>
</comment>
<feature type="compositionally biased region" description="Low complexity" evidence="1">
    <location>
        <begin position="63"/>
        <end position="78"/>
    </location>
</feature>
<feature type="signal peptide" evidence="2">
    <location>
        <begin position="1"/>
        <end position="22"/>
    </location>
</feature>
<feature type="region of interest" description="Disordered" evidence="1">
    <location>
        <begin position="63"/>
        <end position="82"/>
    </location>
</feature>
<dbReference type="EMBL" id="CAICTM010000301">
    <property type="protein sequence ID" value="CAB9507335.1"/>
    <property type="molecule type" value="Genomic_DNA"/>
</dbReference>
<feature type="compositionally biased region" description="Polar residues" evidence="1">
    <location>
        <begin position="107"/>
        <end position="149"/>
    </location>
</feature>
<evidence type="ECO:0000313" key="4">
    <source>
        <dbReference type="Proteomes" id="UP001153069"/>
    </source>
</evidence>
<feature type="non-terminal residue" evidence="3">
    <location>
        <position position="567"/>
    </location>
</feature>
<feature type="compositionally biased region" description="Polar residues" evidence="1">
    <location>
        <begin position="473"/>
        <end position="486"/>
    </location>
</feature>
<dbReference type="AlphaFoldDB" id="A0A9N8DV97"/>
<keyword evidence="4" id="KW-1185">Reference proteome</keyword>
<name>A0A9N8DV97_9STRA</name>
<organism evidence="3 4">
    <name type="scientific">Seminavis robusta</name>
    <dbReference type="NCBI Taxonomy" id="568900"/>
    <lineage>
        <taxon>Eukaryota</taxon>
        <taxon>Sar</taxon>
        <taxon>Stramenopiles</taxon>
        <taxon>Ochrophyta</taxon>
        <taxon>Bacillariophyta</taxon>
        <taxon>Bacillariophyceae</taxon>
        <taxon>Bacillariophycidae</taxon>
        <taxon>Naviculales</taxon>
        <taxon>Naviculaceae</taxon>
        <taxon>Seminavis</taxon>
    </lineage>
</organism>
<accession>A0A9N8DV97</accession>
<keyword evidence="2" id="KW-0732">Signal</keyword>
<gene>
    <name evidence="3" type="ORF">SEMRO_302_G112100.1</name>
</gene>
<reference evidence="3" key="1">
    <citation type="submission" date="2020-06" db="EMBL/GenBank/DDBJ databases">
        <authorList>
            <consortium name="Plant Systems Biology data submission"/>
        </authorList>
    </citation>
    <scope>NUCLEOTIDE SEQUENCE</scope>
    <source>
        <strain evidence="3">D6</strain>
    </source>
</reference>
<protein>
    <submittedName>
        <fullName evidence="3">Uncharacterized protein</fullName>
    </submittedName>
</protein>
<feature type="region of interest" description="Disordered" evidence="1">
    <location>
        <begin position="98"/>
        <end position="165"/>
    </location>
</feature>
<proteinExistence type="predicted"/>
<sequence length="567" mass="62165">MSSNTNRVFVFVIMVLIAVSTAWDLIRERLVMVSLDIASTVELERNISVTPKNHSIAIKASFSNSSSSNSTTSTVQSSRASKDPFAIVRDGKVIHMAASTQQQTQQRSGVTVENGQPPSRLPDSNRTDSNLTTQDSEFQLVEPTTPSADKSQDTPEQPPIASNQAAAADTITNHDDVFDPNLLPDDYIFLDPSIPSKEWMHNCAKTLQQDSNILKPFPITIPSYSLGDCITHCNKCTIDNKQNSNSNNRTIAFYYNAFACPNNKQNLTVVDRILKIVGQREGFVKPDPNDIVIHLPLGDGVDTITDSSVGDLLTQGAVESDQPEAKNAKLKTLRSLYDYLEELSQHPDAKLVFVGGGSHNKPELFEKARVYANCLQRGLAKAGRVVELSLDSGDADKDFYFMSYAKKLMLSSGGGYSSIVGAMALRHGGEIVGNQFDFADAGLDITPVQQEQPSEHQPLEQQPLEQQAEEPVHQQQPAAQNQSSHPADSPISLDAASPISEDVFDPKLTLEDYERMTHSPPSKEWLRSCASTLETDETIVKPFPTLRPDYALGDCIKKCNKCNLGLP</sequence>